<gene>
    <name evidence="1" type="ORF">CS022_21390</name>
</gene>
<keyword evidence="2" id="KW-1185">Reference proteome</keyword>
<dbReference type="EMBL" id="PEIB01000039">
    <property type="protein sequence ID" value="RXJ71219.1"/>
    <property type="molecule type" value="Genomic_DNA"/>
</dbReference>
<sequence>MLTIYAYSQTTNQLENDEHIQDLLSRRNNLYVVGGCHGDENGKPIGNDRDGYIFAEGDQRTRATGSGVDYHYKNLSGQTSSGYISDENEKSLAKLVADMTQNYSVLLCWCHSYTWIKNYIENDPILSNQRITIQDVSGTHNIG</sequence>
<dbReference type="RefSeq" id="WP_129123944.1">
    <property type="nucleotide sequence ID" value="NZ_PEIB01000039.1"/>
</dbReference>
<reference evidence="1 2" key="1">
    <citation type="submission" date="2017-10" db="EMBL/GenBank/DDBJ databases">
        <title>Nyctiphanis sp. nov., isolated from the stomach of the euphausiid Nyctiphanes simplex (Hansen, 1911) in the Gulf of California.</title>
        <authorList>
            <person name="Gomez-Gil B."/>
            <person name="Aguilar-Mendez M."/>
            <person name="Lopez-Cortes A."/>
            <person name="Gomez-Gutierrez J."/>
            <person name="Roque A."/>
            <person name="Lang E."/>
            <person name="Gonzalez-Castillo A."/>
        </authorList>
    </citation>
    <scope>NUCLEOTIDE SEQUENCE [LARGE SCALE GENOMIC DNA]</scope>
    <source>
        <strain evidence="1 2">CAIM 600</strain>
    </source>
</reference>
<accession>A0A4Q0YPX0</accession>
<comment type="caution">
    <text evidence="1">The sequence shown here is derived from an EMBL/GenBank/DDBJ whole genome shotgun (WGS) entry which is preliminary data.</text>
</comment>
<protein>
    <submittedName>
        <fullName evidence="1">Uncharacterized protein</fullName>
    </submittedName>
</protein>
<dbReference type="Proteomes" id="UP000290287">
    <property type="component" value="Unassembled WGS sequence"/>
</dbReference>
<evidence type="ECO:0000313" key="1">
    <source>
        <dbReference type="EMBL" id="RXJ71219.1"/>
    </source>
</evidence>
<organism evidence="1 2">
    <name type="scientific">Veronia nyctiphanis</name>
    <dbReference type="NCBI Taxonomy" id="1278244"/>
    <lineage>
        <taxon>Bacteria</taxon>
        <taxon>Pseudomonadati</taxon>
        <taxon>Pseudomonadota</taxon>
        <taxon>Gammaproteobacteria</taxon>
        <taxon>Vibrionales</taxon>
        <taxon>Vibrionaceae</taxon>
        <taxon>Veronia</taxon>
    </lineage>
</organism>
<name>A0A4Q0YPX0_9GAMM</name>
<proteinExistence type="predicted"/>
<evidence type="ECO:0000313" key="2">
    <source>
        <dbReference type="Proteomes" id="UP000290287"/>
    </source>
</evidence>
<dbReference type="AlphaFoldDB" id="A0A4Q0YPX0"/>